<proteinExistence type="inferred from homology"/>
<evidence type="ECO:0000313" key="3">
    <source>
        <dbReference type="EMBL" id="MBZ0159516.1"/>
    </source>
</evidence>
<comment type="subcellular location">
    <subcellularLocation>
        <location evidence="2">Cytoplasm</location>
    </subcellularLocation>
</comment>
<evidence type="ECO:0000256" key="2">
    <source>
        <dbReference type="HAMAP-Rule" id="MF_01477"/>
    </source>
</evidence>
<comment type="subunit">
    <text evidence="2">Interacts with ribosomal protein uL14 (rplN).</text>
</comment>
<evidence type="ECO:0000313" key="4">
    <source>
        <dbReference type="Proteomes" id="UP001197609"/>
    </source>
</evidence>
<dbReference type="AlphaFoldDB" id="A0AAJ1AJB0"/>
<gene>
    <name evidence="2 3" type="primary">rsfS</name>
    <name evidence="3" type="ORF">K8G79_05205</name>
</gene>
<dbReference type="HAMAP" id="MF_01477">
    <property type="entry name" value="Iojap_RsfS"/>
    <property type="match status" value="1"/>
</dbReference>
<evidence type="ECO:0000256" key="1">
    <source>
        <dbReference type="ARBA" id="ARBA00010574"/>
    </source>
</evidence>
<comment type="function">
    <text evidence="2">Functions as a ribosomal silencing factor. Interacts with ribosomal protein uL14 (rplN), blocking formation of intersubunit bridge B8. Prevents association of the 30S and 50S ribosomal subunits and the formation of functional ribosomes, thus repressing translation.</text>
</comment>
<dbReference type="SUPFAM" id="SSF81301">
    <property type="entry name" value="Nucleotidyltransferase"/>
    <property type="match status" value="1"/>
</dbReference>
<dbReference type="GO" id="GO:0090071">
    <property type="term" value="P:negative regulation of ribosome biogenesis"/>
    <property type="evidence" value="ECO:0007669"/>
    <property type="project" value="UniProtKB-UniRule"/>
</dbReference>
<reference evidence="3 4" key="1">
    <citation type="journal article" date="2021" name="bioRxiv">
        <title>Unraveling nitrogen, sulfur and carbon metabolic pathways and microbial community transcriptional responses to substrate deprivation and toxicity stresses in a bioreactor mimicking anoxic brackish coastal sediment conditions.</title>
        <authorList>
            <person name="Martins P.D."/>
            <person name="Echeveste M.J."/>
            <person name="Arshad A."/>
            <person name="Kurth J."/>
            <person name="Ouboter H."/>
            <person name="Jetten M.S.M."/>
            <person name="Welte C.U."/>
        </authorList>
    </citation>
    <scope>NUCLEOTIDE SEQUENCE [LARGE SCALE GENOMIC DNA]</scope>
    <source>
        <strain evidence="3">MAG_38</strain>
    </source>
</reference>
<name>A0AAJ1AJB0_9BACT</name>
<protein>
    <recommendedName>
        <fullName evidence="2">Ribosomal silencing factor RsfS</fullName>
    </recommendedName>
</protein>
<accession>A0AAJ1AJB0</accession>
<dbReference type="GO" id="GO:0017148">
    <property type="term" value="P:negative regulation of translation"/>
    <property type="evidence" value="ECO:0007669"/>
    <property type="project" value="UniProtKB-UniRule"/>
</dbReference>
<keyword evidence="2" id="KW-0678">Repressor</keyword>
<dbReference type="NCBIfam" id="TIGR00090">
    <property type="entry name" value="rsfS_iojap_ybeB"/>
    <property type="match status" value="1"/>
</dbReference>
<keyword evidence="2" id="KW-0963">Cytoplasm</keyword>
<sequence>MLRLAVTEAFEVKPTSIVHLDLRDLCSFTDYFLIVSVSSIRQVLAVADRIEARLRDERIRIFHREEDREARWILLDYSDVIIHIFDEEMRLYYDLEGLWADAPRQELVQNGSLVPLR</sequence>
<dbReference type="InterPro" id="IPR043519">
    <property type="entry name" value="NT_sf"/>
</dbReference>
<dbReference type="GO" id="GO:0043023">
    <property type="term" value="F:ribosomal large subunit binding"/>
    <property type="evidence" value="ECO:0007669"/>
    <property type="project" value="TreeGrafter"/>
</dbReference>
<keyword evidence="2" id="KW-0810">Translation regulation</keyword>
<dbReference type="GO" id="GO:0042256">
    <property type="term" value="P:cytosolic ribosome assembly"/>
    <property type="evidence" value="ECO:0007669"/>
    <property type="project" value="UniProtKB-UniRule"/>
</dbReference>
<dbReference type="Pfam" id="PF02410">
    <property type="entry name" value="RsfS"/>
    <property type="match status" value="1"/>
</dbReference>
<dbReference type="PANTHER" id="PTHR21043">
    <property type="entry name" value="IOJAP SUPERFAMILY ORTHOLOG"/>
    <property type="match status" value="1"/>
</dbReference>
<comment type="similarity">
    <text evidence="1 2">Belongs to the Iojap/RsfS family.</text>
</comment>
<dbReference type="Proteomes" id="UP001197609">
    <property type="component" value="Unassembled WGS sequence"/>
</dbReference>
<dbReference type="PANTHER" id="PTHR21043:SF0">
    <property type="entry name" value="MITOCHONDRIAL ASSEMBLY OF RIBOSOMAL LARGE SUBUNIT PROTEIN 1"/>
    <property type="match status" value="1"/>
</dbReference>
<organism evidence="3 4">
    <name type="scientific">Candidatus Methylomirabilis tolerans</name>
    <dbReference type="NCBI Taxonomy" id="3123416"/>
    <lineage>
        <taxon>Bacteria</taxon>
        <taxon>Candidatus Methylomirabilota</taxon>
        <taxon>Candidatus Methylomirabilia</taxon>
        <taxon>Candidatus Methylomirabilales</taxon>
        <taxon>Candidatus Methylomirabilaceae</taxon>
        <taxon>Candidatus Methylomirabilis</taxon>
    </lineage>
</organism>
<dbReference type="Gene3D" id="3.30.460.10">
    <property type="entry name" value="Beta Polymerase, domain 2"/>
    <property type="match status" value="1"/>
</dbReference>
<dbReference type="EMBL" id="JAIOIU010000061">
    <property type="protein sequence ID" value="MBZ0159516.1"/>
    <property type="molecule type" value="Genomic_DNA"/>
</dbReference>
<dbReference type="GO" id="GO:0005737">
    <property type="term" value="C:cytoplasm"/>
    <property type="evidence" value="ECO:0007669"/>
    <property type="project" value="UniProtKB-SubCell"/>
</dbReference>
<dbReference type="InterPro" id="IPR004394">
    <property type="entry name" value="Iojap/RsfS/C7orf30"/>
</dbReference>
<comment type="caution">
    <text evidence="3">The sequence shown here is derived from an EMBL/GenBank/DDBJ whole genome shotgun (WGS) entry which is preliminary data.</text>
</comment>